<reference evidence="6" key="1">
    <citation type="journal article" date="2019" name="Int. J. Syst. Evol. Microbiol.">
        <title>The Global Catalogue of Microorganisms (GCM) 10K type strain sequencing project: providing services to taxonomists for standard genome sequencing and annotation.</title>
        <authorList>
            <consortium name="The Broad Institute Genomics Platform"/>
            <consortium name="The Broad Institute Genome Sequencing Center for Infectious Disease"/>
            <person name="Wu L."/>
            <person name="Ma J."/>
        </authorList>
    </citation>
    <scope>NUCLEOTIDE SEQUENCE [LARGE SCALE GENOMIC DNA]</scope>
    <source>
        <strain evidence="6">KCTC 42087</strain>
    </source>
</reference>
<protein>
    <submittedName>
        <fullName evidence="5">AraC family transcriptional regulator</fullName>
    </submittedName>
</protein>
<sequence length="274" mass="30521">MPADAQVAAWRPGVPGVTEVFHAHFTDHRYPMHTHDAWTLLIVDDGAVRFDLDHHEHGVTRSLVTLLPPHVPHDGRAATPRGFGKRVLYLEPELLEERLIGAAVDRPALADPLLRTRIGQLHEVLRLPGDELEAQSRLALVRERLNGHLRHDVTAPPASRDPAVARRLRRLLDERAPQGLSLDEAARILQVHPTHLVRSFSRAYGMPPHLYLTGRRVDLARRLLLAGRRPAEVAVAAGFYDQPHLTRVFRRTVGVSPARYAGGRPGRQGSDTAC</sequence>
<dbReference type="Pfam" id="PF12833">
    <property type="entry name" value="HTH_18"/>
    <property type="match status" value="1"/>
</dbReference>
<dbReference type="Gene3D" id="1.10.10.60">
    <property type="entry name" value="Homeodomain-like"/>
    <property type="match status" value="1"/>
</dbReference>
<evidence type="ECO:0000313" key="6">
    <source>
        <dbReference type="Proteomes" id="UP001596074"/>
    </source>
</evidence>
<evidence type="ECO:0000256" key="2">
    <source>
        <dbReference type="ARBA" id="ARBA00023125"/>
    </source>
</evidence>
<dbReference type="EMBL" id="JBHSON010000038">
    <property type="protein sequence ID" value="MFC5749057.1"/>
    <property type="molecule type" value="Genomic_DNA"/>
</dbReference>
<dbReference type="PANTHER" id="PTHR46796:SF2">
    <property type="entry name" value="TRANSCRIPTIONAL REGULATORY PROTEIN"/>
    <property type="match status" value="1"/>
</dbReference>
<name>A0ABW1A314_9ACTN</name>
<gene>
    <name evidence="5" type="ORF">ACFPZN_25860</name>
</gene>
<dbReference type="InterPro" id="IPR003313">
    <property type="entry name" value="AraC-bd"/>
</dbReference>
<dbReference type="InterPro" id="IPR009057">
    <property type="entry name" value="Homeodomain-like_sf"/>
</dbReference>
<dbReference type="InterPro" id="IPR050204">
    <property type="entry name" value="AraC_XylS_family_regulators"/>
</dbReference>
<evidence type="ECO:0000256" key="3">
    <source>
        <dbReference type="ARBA" id="ARBA00023163"/>
    </source>
</evidence>
<dbReference type="InterPro" id="IPR037923">
    <property type="entry name" value="HTH-like"/>
</dbReference>
<feature type="domain" description="HTH araC/xylS-type" evidence="4">
    <location>
        <begin position="166"/>
        <end position="263"/>
    </location>
</feature>
<dbReference type="SMART" id="SM00342">
    <property type="entry name" value="HTH_ARAC"/>
    <property type="match status" value="1"/>
</dbReference>
<evidence type="ECO:0000313" key="5">
    <source>
        <dbReference type="EMBL" id="MFC5749057.1"/>
    </source>
</evidence>
<dbReference type="Pfam" id="PF02311">
    <property type="entry name" value="AraC_binding"/>
    <property type="match status" value="1"/>
</dbReference>
<dbReference type="SUPFAM" id="SSF51215">
    <property type="entry name" value="Regulatory protein AraC"/>
    <property type="match status" value="1"/>
</dbReference>
<keyword evidence="6" id="KW-1185">Reference proteome</keyword>
<keyword evidence="1" id="KW-0805">Transcription regulation</keyword>
<evidence type="ECO:0000256" key="1">
    <source>
        <dbReference type="ARBA" id="ARBA00023015"/>
    </source>
</evidence>
<dbReference type="PROSITE" id="PS01124">
    <property type="entry name" value="HTH_ARAC_FAMILY_2"/>
    <property type="match status" value="1"/>
</dbReference>
<organism evidence="5 6">
    <name type="scientific">Actinomadura rugatobispora</name>
    <dbReference type="NCBI Taxonomy" id="1994"/>
    <lineage>
        <taxon>Bacteria</taxon>
        <taxon>Bacillati</taxon>
        <taxon>Actinomycetota</taxon>
        <taxon>Actinomycetes</taxon>
        <taxon>Streptosporangiales</taxon>
        <taxon>Thermomonosporaceae</taxon>
        <taxon>Actinomadura</taxon>
    </lineage>
</organism>
<dbReference type="InterPro" id="IPR018060">
    <property type="entry name" value="HTH_AraC"/>
</dbReference>
<keyword evidence="2" id="KW-0238">DNA-binding</keyword>
<keyword evidence="3" id="KW-0804">Transcription</keyword>
<dbReference type="RefSeq" id="WP_378284770.1">
    <property type="nucleotide sequence ID" value="NZ_JBHSON010000038.1"/>
</dbReference>
<comment type="caution">
    <text evidence="5">The sequence shown here is derived from an EMBL/GenBank/DDBJ whole genome shotgun (WGS) entry which is preliminary data.</text>
</comment>
<accession>A0ABW1A314</accession>
<dbReference type="PANTHER" id="PTHR46796">
    <property type="entry name" value="HTH-TYPE TRANSCRIPTIONAL ACTIVATOR RHAS-RELATED"/>
    <property type="match status" value="1"/>
</dbReference>
<dbReference type="Proteomes" id="UP001596074">
    <property type="component" value="Unassembled WGS sequence"/>
</dbReference>
<dbReference type="SUPFAM" id="SSF46689">
    <property type="entry name" value="Homeodomain-like"/>
    <property type="match status" value="2"/>
</dbReference>
<evidence type="ECO:0000259" key="4">
    <source>
        <dbReference type="PROSITE" id="PS01124"/>
    </source>
</evidence>
<proteinExistence type="predicted"/>